<accession>A0A9P7BZU1</accession>
<evidence type="ECO:0000256" key="1">
    <source>
        <dbReference type="ARBA" id="ARBA00006040"/>
    </source>
</evidence>
<comment type="caution">
    <text evidence="9">The sequence shown here is derived from an EMBL/GenBank/DDBJ whole genome shotgun (WGS) entry which is preliminary data.</text>
</comment>
<evidence type="ECO:0000256" key="2">
    <source>
        <dbReference type="ARBA" id="ARBA00022670"/>
    </source>
</evidence>
<keyword evidence="5 7" id="KW-0862">Zinc</keyword>
<dbReference type="Proteomes" id="UP000740926">
    <property type="component" value="Unassembled WGS sequence"/>
</dbReference>
<proteinExistence type="inferred from homology"/>
<organism evidence="9 10">
    <name type="scientific">Rhizopus delemar</name>
    <dbReference type="NCBI Taxonomy" id="936053"/>
    <lineage>
        <taxon>Eukaryota</taxon>
        <taxon>Fungi</taxon>
        <taxon>Fungi incertae sedis</taxon>
        <taxon>Mucoromycota</taxon>
        <taxon>Mucoromycotina</taxon>
        <taxon>Mucoromycetes</taxon>
        <taxon>Mucorales</taxon>
        <taxon>Mucorineae</taxon>
        <taxon>Rhizopodaceae</taxon>
        <taxon>Rhizopus</taxon>
    </lineage>
</organism>
<dbReference type="PANTHER" id="PTHR43660:SF1">
    <property type="entry name" value="DIPEPTIDYL CARBOXYPEPTIDASE"/>
    <property type="match status" value="1"/>
</dbReference>
<feature type="domain" description="Peptidase M3A/M3B catalytic" evidence="8">
    <location>
        <begin position="1"/>
        <end position="90"/>
    </location>
</feature>
<name>A0A9P7BZU1_9FUNG</name>
<comment type="similarity">
    <text evidence="1 7">Belongs to the peptidase M3 family.</text>
</comment>
<keyword evidence="4 7" id="KW-0378">Hydrolase</keyword>
<dbReference type="GO" id="GO:0004180">
    <property type="term" value="F:carboxypeptidase activity"/>
    <property type="evidence" value="ECO:0007669"/>
    <property type="project" value="TreeGrafter"/>
</dbReference>
<evidence type="ECO:0000256" key="6">
    <source>
        <dbReference type="ARBA" id="ARBA00023049"/>
    </source>
</evidence>
<dbReference type="GO" id="GO:0005829">
    <property type="term" value="C:cytosol"/>
    <property type="evidence" value="ECO:0007669"/>
    <property type="project" value="TreeGrafter"/>
</dbReference>
<keyword evidence="3 7" id="KW-0479">Metal-binding</keyword>
<evidence type="ECO:0000256" key="5">
    <source>
        <dbReference type="ARBA" id="ARBA00022833"/>
    </source>
</evidence>
<dbReference type="Pfam" id="PF01432">
    <property type="entry name" value="Peptidase_M3"/>
    <property type="match status" value="1"/>
</dbReference>
<dbReference type="InterPro" id="IPR001567">
    <property type="entry name" value="Pept_M3A_M3B_dom"/>
</dbReference>
<evidence type="ECO:0000313" key="10">
    <source>
        <dbReference type="Proteomes" id="UP000740926"/>
    </source>
</evidence>
<comment type="cofactor">
    <cofactor evidence="7">
        <name>Zn(2+)</name>
        <dbReference type="ChEBI" id="CHEBI:29105"/>
    </cofactor>
    <text evidence="7">Binds 1 zinc ion.</text>
</comment>
<dbReference type="GO" id="GO:0046872">
    <property type="term" value="F:metal ion binding"/>
    <property type="evidence" value="ECO:0007669"/>
    <property type="project" value="UniProtKB-UniRule"/>
</dbReference>
<dbReference type="EMBL" id="JAANIU010015134">
    <property type="protein sequence ID" value="KAG1529439.1"/>
    <property type="molecule type" value="Genomic_DNA"/>
</dbReference>
<gene>
    <name evidence="9" type="ORF">G6F50_017996</name>
</gene>
<dbReference type="AlphaFoldDB" id="A0A9P7BZU1"/>
<evidence type="ECO:0000259" key="8">
    <source>
        <dbReference type="Pfam" id="PF01432"/>
    </source>
</evidence>
<sequence>MLDQRWHQIGADQVPAAKDVMAFERAALEKDGIYYAPVPPRYKTPYFSHIMGGYSAGYYAYFWAEVLDHDAYQWFTEHGGLTAANGQETRRWSRC</sequence>
<evidence type="ECO:0000313" key="9">
    <source>
        <dbReference type="EMBL" id="KAG1529439.1"/>
    </source>
</evidence>
<dbReference type="PANTHER" id="PTHR43660">
    <property type="entry name" value="DIPEPTIDYL CARBOXYPEPTIDASE"/>
    <property type="match status" value="1"/>
</dbReference>
<dbReference type="SUPFAM" id="SSF55486">
    <property type="entry name" value="Metalloproteases ('zincins'), catalytic domain"/>
    <property type="match status" value="1"/>
</dbReference>
<dbReference type="GO" id="GO:0004222">
    <property type="term" value="F:metalloendopeptidase activity"/>
    <property type="evidence" value="ECO:0007669"/>
    <property type="project" value="InterPro"/>
</dbReference>
<protein>
    <recommendedName>
        <fullName evidence="8">Peptidase M3A/M3B catalytic domain-containing protein</fullName>
    </recommendedName>
</protein>
<keyword evidence="2 7" id="KW-0645">Protease</keyword>
<reference evidence="9 10" key="1">
    <citation type="journal article" date="2020" name="Microb. Genom.">
        <title>Genetic diversity of clinical and environmental Mucorales isolates obtained from an investigation of mucormycosis cases among solid organ transplant recipients.</title>
        <authorList>
            <person name="Nguyen M.H."/>
            <person name="Kaul D."/>
            <person name="Muto C."/>
            <person name="Cheng S.J."/>
            <person name="Richter R.A."/>
            <person name="Bruno V.M."/>
            <person name="Liu G."/>
            <person name="Beyhan S."/>
            <person name="Sundermann A.J."/>
            <person name="Mounaud S."/>
            <person name="Pasculle A.W."/>
            <person name="Nierman W.C."/>
            <person name="Driscoll E."/>
            <person name="Cumbie R."/>
            <person name="Clancy C.J."/>
            <person name="Dupont C.L."/>
        </authorList>
    </citation>
    <scope>NUCLEOTIDE SEQUENCE [LARGE SCALE GENOMIC DNA]</scope>
    <source>
        <strain evidence="9 10">GL24</strain>
    </source>
</reference>
<keyword evidence="6 7" id="KW-0482">Metalloprotease</keyword>
<evidence type="ECO:0000256" key="3">
    <source>
        <dbReference type="ARBA" id="ARBA00022723"/>
    </source>
</evidence>
<dbReference type="Gene3D" id="1.10.1370.10">
    <property type="entry name" value="Neurolysin, domain 3"/>
    <property type="match status" value="1"/>
</dbReference>
<dbReference type="InterPro" id="IPR045090">
    <property type="entry name" value="Pept_M3A_M3B"/>
</dbReference>
<evidence type="ECO:0000256" key="7">
    <source>
        <dbReference type="RuleBase" id="RU003435"/>
    </source>
</evidence>
<dbReference type="GO" id="GO:0006508">
    <property type="term" value="P:proteolysis"/>
    <property type="evidence" value="ECO:0007669"/>
    <property type="project" value="UniProtKB-KW"/>
</dbReference>
<keyword evidence="10" id="KW-1185">Reference proteome</keyword>
<evidence type="ECO:0000256" key="4">
    <source>
        <dbReference type="ARBA" id="ARBA00022801"/>
    </source>
</evidence>
<dbReference type="InterPro" id="IPR024077">
    <property type="entry name" value="Neurolysin/TOP_dom2"/>
</dbReference>